<proteinExistence type="predicted"/>
<organism evidence="1 2">
    <name type="scientific">Roseibium aggregatum (strain ATCC 25650 / DSM 13394 / JCM 20685 / NBRC 16684 / NCIMB 2208 / IAM 12614 / B1)</name>
    <name type="common">Stappia aggregata</name>
    <dbReference type="NCBI Taxonomy" id="384765"/>
    <lineage>
        <taxon>Bacteria</taxon>
        <taxon>Pseudomonadati</taxon>
        <taxon>Pseudomonadota</taxon>
        <taxon>Alphaproteobacteria</taxon>
        <taxon>Hyphomicrobiales</taxon>
        <taxon>Stappiaceae</taxon>
        <taxon>Roseibium</taxon>
    </lineage>
</organism>
<dbReference type="AlphaFoldDB" id="A0NLV2"/>
<protein>
    <submittedName>
        <fullName evidence="1">Uncharacterized protein</fullName>
    </submittedName>
</protein>
<evidence type="ECO:0000313" key="1">
    <source>
        <dbReference type="EMBL" id="EAV46047.1"/>
    </source>
</evidence>
<accession>A0NLV2</accession>
<name>A0NLV2_ROSAI</name>
<reference evidence="1 2" key="1">
    <citation type="submission" date="2006-05" db="EMBL/GenBank/DDBJ databases">
        <authorList>
            <person name="King G."/>
            <person name="Ferriera S."/>
            <person name="Johnson J."/>
            <person name="Kravitz S."/>
            <person name="Beeson K."/>
            <person name="Sutton G."/>
            <person name="Rogers Y.-H."/>
            <person name="Friedman R."/>
            <person name="Frazier M."/>
            <person name="Venter J.C."/>
        </authorList>
    </citation>
    <scope>NUCLEOTIDE SEQUENCE [LARGE SCALE GENOMIC DNA]</scope>
    <source>
        <strain evidence="2">ATCC 25650 / DSM 13394 / JCM 20685 / NBRC 16684 / NCIMB 2208 / IAM 12614 / B1</strain>
    </source>
</reference>
<evidence type="ECO:0000313" key="2">
    <source>
        <dbReference type="Proteomes" id="UP000004848"/>
    </source>
</evidence>
<dbReference type="EMBL" id="AAUW01000001">
    <property type="protein sequence ID" value="EAV46047.1"/>
    <property type="molecule type" value="Genomic_DNA"/>
</dbReference>
<sequence>MADTEALDRHVNLGHFAFKIDLIVN</sequence>
<dbReference type="Proteomes" id="UP000004848">
    <property type="component" value="Unassembled WGS sequence"/>
</dbReference>
<gene>
    <name evidence="1" type="ORF">SIAM614_09473</name>
</gene>
<comment type="caution">
    <text evidence="1">The sequence shown here is derived from an EMBL/GenBank/DDBJ whole genome shotgun (WGS) entry which is preliminary data.</text>
</comment>